<name>A0A166MC04_9AGAM</name>
<dbReference type="Gene3D" id="1.10.510.10">
    <property type="entry name" value="Transferase(Phosphotransferase) domain 1"/>
    <property type="match status" value="1"/>
</dbReference>
<dbReference type="OrthoDB" id="4062651at2759"/>
<evidence type="ECO:0000256" key="1">
    <source>
        <dbReference type="SAM" id="MobiDB-lite"/>
    </source>
</evidence>
<dbReference type="PANTHER" id="PTHR44329:SF214">
    <property type="entry name" value="PROTEIN KINASE DOMAIN-CONTAINING PROTEIN"/>
    <property type="match status" value="1"/>
</dbReference>
<organism evidence="3 4">
    <name type="scientific">Athelia psychrophila</name>
    <dbReference type="NCBI Taxonomy" id="1759441"/>
    <lineage>
        <taxon>Eukaryota</taxon>
        <taxon>Fungi</taxon>
        <taxon>Dikarya</taxon>
        <taxon>Basidiomycota</taxon>
        <taxon>Agaricomycotina</taxon>
        <taxon>Agaricomycetes</taxon>
        <taxon>Agaricomycetidae</taxon>
        <taxon>Atheliales</taxon>
        <taxon>Atheliaceae</taxon>
        <taxon>Athelia</taxon>
    </lineage>
</organism>
<dbReference type="InterPro" id="IPR008266">
    <property type="entry name" value="Tyr_kinase_AS"/>
</dbReference>
<dbReference type="SUPFAM" id="SSF56112">
    <property type="entry name" value="Protein kinase-like (PK-like)"/>
    <property type="match status" value="1"/>
</dbReference>
<dbReference type="Pfam" id="PF07714">
    <property type="entry name" value="PK_Tyr_Ser-Thr"/>
    <property type="match status" value="1"/>
</dbReference>
<dbReference type="InterPro" id="IPR001245">
    <property type="entry name" value="Ser-Thr/Tyr_kinase_cat_dom"/>
</dbReference>
<evidence type="ECO:0000313" key="4">
    <source>
        <dbReference type="Proteomes" id="UP000076532"/>
    </source>
</evidence>
<keyword evidence="4" id="KW-1185">Reference proteome</keyword>
<feature type="region of interest" description="Disordered" evidence="1">
    <location>
        <begin position="269"/>
        <end position="333"/>
    </location>
</feature>
<evidence type="ECO:0000313" key="3">
    <source>
        <dbReference type="EMBL" id="KZP23842.1"/>
    </source>
</evidence>
<evidence type="ECO:0000259" key="2">
    <source>
        <dbReference type="PROSITE" id="PS50011"/>
    </source>
</evidence>
<feature type="region of interest" description="Disordered" evidence="1">
    <location>
        <begin position="1"/>
        <end position="27"/>
    </location>
</feature>
<accession>A0A166MC04</accession>
<feature type="domain" description="Protein kinase" evidence="2">
    <location>
        <begin position="343"/>
        <end position="617"/>
    </location>
</feature>
<dbReference type="PROSITE" id="PS00109">
    <property type="entry name" value="PROTEIN_KINASE_TYR"/>
    <property type="match status" value="1"/>
</dbReference>
<sequence length="621" mass="68749">MAGGQYPDHAQPFNFPGHSHDDNDIQGLSMGTAQLQQDNASASFLFPINNGRLRRKSDTDIMLPPWGVISQDNINEQHNRGSPYNDMGGARPPMILHNIDMTDMMNDSPPLLRMDPRAQTDIMSKPNVKTWQAANASRIRQLQQENASSFLFPINNDRLRRKSDTNLRPPPWGIMRQDNINEQRNGGSPYSDMGGVRLPIILHNVDVTDMMNDSPPLLRMDPLGMALATQSPMIQHSTDDMMDMSTDSPPLLRMDPRAQADIISIANSTPIHPSSKIPHATHDNGQTQDDGSDVQPKQDDLTGRPTYPSPHVSPRYNLEELPESATRSDASPGAIDLTDKISREGQYPCAHGGFADVWKGIWSDARGTHPVAIKVLRAPMDDPVKQSKLQKRLRRELCVWQRLKHKNVLVLYGTAANFGQYPSFVCPWLENGNISKYLKARADDLGMAGRLQLLCEVAAGLSYLHASGVVHGDLTGANILITDDGSACLCDFGLSSVAAEFQGTSYITSTMSGNCRWAAPELYNIAEDGAVPMVSTHSDSYSYGSVTLEILAGQIPFAYLRDAQVIMEVYRGKKTRRPQDAPHVTDQLWAFMNQCWAEPPTARPSAEQLVQSIQRFLNEIS</sequence>
<gene>
    <name evidence="3" type="ORF">FIBSPDRAFT_951735</name>
</gene>
<dbReference type="PANTHER" id="PTHR44329">
    <property type="entry name" value="SERINE/THREONINE-PROTEIN KINASE TNNI3K-RELATED"/>
    <property type="match status" value="1"/>
</dbReference>
<dbReference type="PROSITE" id="PS50011">
    <property type="entry name" value="PROTEIN_KINASE_DOM"/>
    <property type="match status" value="1"/>
</dbReference>
<dbReference type="STRING" id="436010.A0A166MC04"/>
<dbReference type="EMBL" id="KV417530">
    <property type="protein sequence ID" value="KZP23842.1"/>
    <property type="molecule type" value="Genomic_DNA"/>
</dbReference>
<dbReference type="InterPro" id="IPR011009">
    <property type="entry name" value="Kinase-like_dom_sf"/>
</dbReference>
<dbReference type="GO" id="GO:0004674">
    <property type="term" value="F:protein serine/threonine kinase activity"/>
    <property type="evidence" value="ECO:0007669"/>
    <property type="project" value="TreeGrafter"/>
</dbReference>
<protein>
    <submittedName>
        <fullName evidence="3">Kinase-like protein</fullName>
    </submittedName>
</protein>
<dbReference type="GO" id="GO:0005524">
    <property type="term" value="F:ATP binding"/>
    <property type="evidence" value="ECO:0007669"/>
    <property type="project" value="InterPro"/>
</dbReference>
<proteinExistence type="predicted"/>
<dbReference type="InterPro" id="IPR051681">
    <property type="entry name" value="Ser/Thr_Kinases-Pseudokinases"/>
</dbReference>
<dbReference type="AlphaFoldDB" id="A0A166MC04"/>
<dbReference type="Proteomes" id="UP000076532">
    <property type="component" value="Unassembled WGS sequence"/>
</dbReference>
<reference evidence="3 4" key="1">
    <citation type="journal article" date="2016" name="Mol. Biol. Evol.">
        <title>Comparative Genomics of Early-Diverging Mushroom-Forming Fungi Provides Insights into the Origins of Lignocellulose Decay Capabilities.</title>
        <authorList>
            <person name="Nagy L.G."/>
            <person name="Riley R."/>
            <person name="Tritt A."/>
            <person name="Adam C."/>
            <person name="Daum C."/>
            <person name="Floudas D."/>
            <person name="Sun H."/>
            <person name="Yadav J.S."/>
            <person name="Pangilinan J."/>
            <person name="Larsson K.H."/>
            <person name="Matsuura K."/>
            <person name="Barry K."/>
            <person name="Labutti K."/>
            <person name="Kuo R."/>
            <person name="Ohm R.A."/>
            <person name="Bhattacharya S.S."/>
            <person name="Shirouzu T."/>
            <person name="Yoshinaga Y."/>
            <person name="Martin F.M."/>
            <person name="Grigoriev I.V."/>
            <person name="Hibbett D.S."/>
        </authorList>
    </citation>
    <scope>NUCLEOTIDE SEQUENCE [LARGE SCALE GENOMIC DNA]</scope>
    <source>
        <strain evidence="3 4">CBS 109695</strain>
    </source>
</reference>
<feature type="region of interest" description="Disordered" evidence="1">
    <location>
        <begin position="161"/>
        <end position="182"/>
    </location>
</feature>
<dbReference type="InterPro" id="IPR000719">
    <property type="entry name" value="Prot_kinase_dom"/>
</dbReference>